<evidence type="ECO:0000313" key="4">
    <source>
        <dbReference type="Proteomes" id="UP000076761"/>
    </source>
</evidence>
<feature type="region of interest" description="Disordered" evidence="1">
    <location>
        <begin position="101"/>
        <end position="122"/>
    </location>
</feature>
<dbReference type="Proteomes" id="UP000076761">
    <property type="component" value="Unassembled WGS sequence"/>
</dbReference>
<sequence length="135" mass="15153">MWPCSPTYGCDGPGLYGGRLVGIVLAFALLCLLSCWFINRRRRRHYFAEAALAQNSPQVVPWSPPWPTTNRVAWYGSPDTRFPAFVTRGQSLPYVGYQLPSSTTSRSLPPLPSPTYSPSSRSSYMGLWPWLQPQV</sequence>
<dbReference type="OrthoDB" id="10500247at2759"/>
<organism evidence="3 4">
    <name type="scientific">Neolentinus lepideus HHB14362 ss-1</name>
    <dbReference type="NCBI Taxonomy" id="1314782"/>
    <lineage>
        <taxon>Eukaryota</taxon>
        <taxon>Fungi</taxon>
        <taxon>Dikarya</taxon>
        <taxon>Basidiomycota</taxon>
        <taxon>Agaricomycotina</taxon>
        <taxon>Agaricomycetes</taxon>
        <taxon>Gloeophyllales</taxon>
        <taxon>Gloeophyllaceae</taxon>
        <taxon>Neolentinus</taxon>
    </lineage>
</organism>
<dbReference type="AlphaFoldDB" id="A0A165R7H6"/>
<protein>
    <submittedName>
        <fullName evidence="3">Uncharacterized protein</fullName>
    </submittedName>
</protein>
<reference evidence="3 4" key="1">
    <citation type="journal article" date="2016" name="Mol. Biol. Evol.">
        <title>Comparative Genomics of Early-Diverging Mushroom-Forming Fungi Provides Insights into the Origins of Lignocellulose Decay Capabilities.</title>
        <authorList>
            <person name="Nagy L.G."/>
            <person name="Riley R."/>
            <person name="Tritt A."/>
            <person name="Adam C."/>
            <person name="Daum C."/>
            <person name="Floudas D."/>
            <person name="Sun H."/>
            <person name="Yadav J.S."/>
            <person name="Pangilinan J."/>
            <person name="Larsson K.H."/>
            <person name="Matsuura K."/>
            <person name="Barry K."/>
            <person name="Labutti K."/>
            <person name="Kuo R."/>
            <person name="Ohm R.A."/>
            <person name="Bhattacharya S.S."/>
            <person name="Shirouzu T."/>
            <person name="Yoshinaga Y."/>
            <person name="Martin F.M."/>
            <person name="Grigoriev I.V."/>
            <person name="Hibbett D.S."/>
        </authorList>
    </citation>
    <scope>NUCLEOTIDE SEQUENCE [LARGE SCALE GENOMIC DNA]</scope>
    <source>
        <strain evidence="3 4">HHB14362 ss-1</strain>
    </source>
</reference>
<dbReference type="EMBL" id="KV425585">
    <property type="protein sequence ID" value="KZT23415.1"/>
    <property type="molecule type" value="Genomic_DNA"/>
</dbReference>
<dbReference type="InParanoid" id="A0A165R7H6"/>
<keyword evidence="2" id="KW-0472">Membrane</keyword>
<keyword evidence="2" id="KW-1133">Transmembrane helix</keyword>
<gene>
    <name evidence="3" type="ORF">NEOLEDRAFT_544182</name>
</gene>
<evidence type="ECO:0000256" key="2">
    <source>
        <dbReference type="SAM" id="Phobius"/>
    </source>
</evidence>
<feature type="transmembrane region" description="Helical" evidence="2">
    <location>
        <begin position="20"/>
        <end position="38"/>
    </location>
</feature>
<accession>A0A165R7H6</accession>
<evidence type="ECO:0000256" key="1">
    <source>
        <dbReference type="SAM" id="MobiDB-lite"/>
    </source>
</evidence>
<keyword evidence="2" id="KW-0812">Transmembrane</keyword>
<name>A0A165R7H6_9AGAM</name>
<keyword evidence="4" id="KW-1185">Reference proteome</keyword>
<evidence type="ECO:0000313" key="3">
    <source>
        <dbReference type="EMBL" id="KZT23415.1"/>
    </source>
</evidence>
<proteinExistence type="predicted"/>